<evidence type="ECO:0000313" key="2">
    <source>
        <dbReference type="EMBL" id="CPR14687.1"/>
    </source>
</evidence>
<dbReference type="EMBL" id="LN829119">
    <property type="protein sequence ID" value="CPR14687.1"/>
    <property type="molecule type" value="Genomic_DNA"/>
</dbReference>
<proteinExistence type="predicted"/>
<feature type="compositionally biased region" description="Basic residues" evidence="1">
    <location>
        <begin position="56"/>
        <end position="67"/>
    </location>
</feature>
<evidence type="ECO:0000256" key="1">
    <source>
        <dbReference type="SAM" id="MobiDB-lite"/>
    </source>
</evidence>
<dbReference type="KEGG" id="fiy:BN1229_v1_0025"/>
<keyword evidence="3" id="KW-1185">Reference proteome</keyword>
<protein>
    <submittedName>
        <fullName evidence="2">Uncharacterized protein</fullName>
    </submittedName>
</protein>
<dbReference type="Proteomes" id="UP000033187">
    <property type="component" value="Chromosome 1"/>
</dbReference>
<dbReference type="AlphaFoldDB" id="A0A0D6J9M4"/>
<evidence type="ECO:0000313" key="3">
    <source>
        <dbReference type="Proteomes" id="UP000033187"/>
    </source>
</evidence>
<reference evidence="3" key="1">
    <citation type="submission" date="2015-02" db="EMBL/GenBank/DDBJ databases">
        <authorList>
            <person name="Chooi Y.-H."/>
        </authorList>
    </citation>
    <scope>NUCLEOTIDE SEQUENCE [LARGE SCALE GENOMIC DNA]</scope>
    <source>
        <strain evidence="3">strain Y</strain>
    </source>
</reference>
<sequence length="67" mass="7746">MRSLLSFMNRLPRHELRRRAETSPLLKKGEERAVMLGHAHQKTGSAKPMVLARGRPSQKKHHLRLGR</sequence>
<accession>A0A0D6J9M4</accession>
<organism evidence="2 3">
    <name type="scientific">Candidatus Filomicrobium marinum</name>
    <dbReference type="NCBI Taxonomy" id="1608628"/>
    <lineage>
        <taxon>Bacteria</taxon>
        <taxon>Pseudomonadati</taxon>
        <taxon>Pseudomonadota</taxon>
        <taxon>Alphaproteobacteria</taxon>
        <taxon>Hyphomicrobiales</taxon>
        <taxon>Hyphomicrobiaceae</taxon>
        <taxon>Filomicrobium</taxon>
    </lineage>
</organism>
<gene>
    <name evidence="2" type="ORF">YBN1229_v1_0025</name>
</gene>
<name>A0A0D6J9M4_9HYPH</name>
<feature type="region of interest" description="Disordered" evidence="1">
    <location>
        <begin position="36"/>
        <end position="67"/>
    </location>
</feature>